<sequence>MVSKNILYKSVVDVSAGSLVWTQLSSDPILANTMGGFMSESHLMFNIIDATDQVLIGYDQNGKQLDKTSVLKYFGCRDDTSNVANNGANHRSDDSLDMDVLRSNEELDKNNNKTALIIIIAIIVTAVIVNIFSAIFWFTVFRNKWSSDQTKRLALKTQNAKLHEMVNKSTDNTLKITTKTISATLLSPMNIMVIKAQNIMSVTDMEYEMEIL</sequence>
<accession>A0A7R9QKN0</accession>
<protein>
    <submittedName>
        <fullName evidence="2">Uncharacterized protein</fullName>
    </submittedName>
</protein>
<proteinExistence type="predicted"/>
<keyword evidence="1" id="KW-0812">Transmembrane</keyword>
<feature type="non-terminal residue" evidence="2">
    <location>
        <position position="1"/>
    </location>
</feature>
<dbReference type="EMBL" id="OC895531">
    <property type="protein sequence ID" value="CAD7647741.1"/>
    <property type="molecule type" value="Genomic_DNA"/>
</dbReference>
<gene>
    <name evidence="2" type="ORF">OSB1V03_LOCUS21595</name>
</gene>
<dbReference type="Proteomes" id="UP000759131">
    <property type="component" value="Unassembled WGS sequence"/>
</dbReference>
<dbReference type="EMBL" id="CAJPIZ010040956">
    <property type="protein sequence ID" value="CAG2121649.1"/>
    <property type="molecule type" value="Genomic_DNA"/>
</dbReference>
<reference evidence="2" key="1">
    <citation type="submission" date="2020-11" db="EMBL/GenBank/DDBJ databases">
        <authorList>
            <person name="Tran Van P."/>
        </authorList>
    </citation>
    <scope>NUCLEOTIDE SEQUENCE</scope>
</reference>
<evidence type="ECO:0000313" key="2">
    <source>
        <dbReference type="EMBL" id="CAD7647741.1"/>
    </source>
</evidence>
<keyword evidence="1" id="KW-0472">Membrane</keyword>
<keyword evidence="3" id="KW-1185">Reference proteome</keyword>
<name>A0A7R9QKN0_9ACAR</name>
<organism evidence="2">
    <name type="scientific">Medioppia subpectinata</name>
    <dbReference type="NCBI Taxonomy" id="1979941"/>
    <lineage>
        <taxon>Eukaryota</taxon>
        <taxon>Metazoa</taxon>
        <taxon>Ecdysozoa</taxon>
        <taxon>Arthropoda</taxon>
        <taxon>Chelicerata</taxon>
        <taxon>Arachnida</taxon>
        <taxon>Acari</taxon>
        <taxon>Acariformes</taxon>
        <taxon>Sarcoptiformes</taxon>
        <taxon>Oribatida</taxon>
        <taxon>Brachypylina</taxon>
        <taxon>Oppioidea</taxon>
        <taxon>Oppiidae</taxon>
        <taxon>Medioppia</taxon>
    </lineage>
</organism>
<keyword evidence="1" id="KW-1133">Transmembrane helix</keyword>
<feature type="transmembrane region" description="Helical" evidence="1">
    <location>
        <begin position="115"/>
        <end position="141"/>
    </location>
</feature>
<evidence type="ECO:0000313" key="3">
    <source>
        <dbReference type="Proteomes" id="UP000759131"/>
    </source>
</evidence>
<evidence type="ECO:0000256" key="1">
    <source>
        <dbReference type="SAM" id="Phobius"/>
    </source>
</evidence>
<dbReference type="AlphaFoldDB" id="A0A7R9QKN0"/>